<proteinExistence type="predicted"/>
<keyword evidence="2" id="KW-1185">Reference proteome</keyword>
<organism evidence="1 2">
    <name type="scientific">Iphiclides podalirius</name>
    <name type="common">scarce swallowtail</name>
    <dbReference type="NCBI Taxonomy" id="110791"/>
    <lineage>
        <taxon>Eukaryota</taxon>
        <taxon>Metazoa</taxon>
        <taxon>Ecdysozoa</taxon>
        <taxon>Arthropoda</taxon>
        <taxon>Hexapoda</taxon>
        <taxon>Insecta</taxon>
        <taxon>Pterygota</taxon>
        <taxon>Neoptera</taxon>
        <taxon>Endopterygota</taxon>
        <taxon>Lepidoptera</taxon>
        <taxon>Glossata</taxon>
        <taxon>Ditrysia</taxon>
        <taxon>Papilionoidea</taxon>
        <taxon>Papilionidae</taxon>
        <taxon>Papilioninae</taxon>
        <taxon>Iphiclides</taxon>
    </lineage>
</organism>
<feature type="non-terminal residue" evidence="1">
    <location>
        <position position="200"/>
    </location>
</feature>
<gene>
    <name evidence="1" type="ORF">IPOD504_LOCUS14242</name>
</gene>
<sequence>MLSLNSKRNVSFSIGALHGNVATSPAIIFRTVYQISEKQHLRHTARLELAKARIPRAEVRDGISLVRTYTGVVKFTIRRFALGKTLRCGGVAFANAAGRLSLSGDCATQLCRPRPPSPAMIAQVSHTELCHCRTCQRTFGSARLWLCVNNVQLRTCSARRSATERLHRTRTFCRSTGVACDYGIRTIQCGSEFRRPLQNP</sequence>
<evidence type="ECO:0000313" key="1">
    <source>
        <dbReference type="EMBL" id="CAH2068352.1"/>
    </source>
</evidence>
<reference evidence="1" key="1">
    <citation type="submission" date="2022-03" db="EMBL/GenBank/DDBJ databases">
        <authorList>
            <person name="Martin H S."/>
        </authorList>
    </citation>
    <scope>NUCLEOTIDE SEQUENCE</scope>
</reference>
<evidence type="ECO:0000313" key="2">
    <source>
        <dbReference type="Proteomes" id="UP000837857"/>
    </source>
</evidence>
<protein>
    <submittedName>
        <fullName evidence="1">Uncharacterized protein</fullName>
    </submittedName>
</protein>
<dbReference type="Proteomes" id="UP000837857">
    <property type="component" value="Chromosome 5"/>
</dbReference>
<accession>A0ABN8IVK0</accession>
<dbReference type="EMBL" id="OW152817">
    <property type="protein sequence ID" value="CAH2068352.1"/>
    <property type="molecule type" value="Genomic_DNA"/>
</dbReference>
<name>A0ABN8IVK0_9NEOP</name>